<dbReference type="GO" id="GO:0005576">
    <property type="term" value="C:extracellular region"/>
    <property type="evidence" value="ECO:0007669"/>
    <property type="project" value="UniProtKB-SubCell"/>
</dbReference>
<dbReference type="InterPro" id="IPR046450">
    <property type="entry name" value="PA_dom_sf"/>
</dbReference>
<organism evidence="17 18">
    <name type="scientific">Zymoseptoria brevis</name>
    <dbReference type="NCBI Taxonomy" id="1047168"/>
    <lineage>
        <taxon>Eukaryota</taxon>
        <taxon>Fungi</taxon>
        <taxon>Dikarya</taxon>
        <taxon>Ascomycota</taxon>
        <taxon>Pezizomycotina</taxon>
        <taxon>Dothideomycetes</taxon>
        <taxon>Dothideomycetidae</taxon>
        <taxon>Mycosphaerellales</taxon>
        <taxon>Mycosphaerellaceae</taxon>
        <taxon>Zymoseptoria</taxon>
    </lineage>
</organism>
<evidence type="ECO:0000313" key="17">
    <source>
        <dbReference type="EMBL" id="KJX97736.1"/>
    </source>
</evidence>
<keyword evidence="10 13" id="KW-0378">Hydrolase</keyword>
<dbReference type="SUPFAM" id="SSF52025">
    <property type="entry name" value="PA domain"/>
    <property type="match status" value="1"/>
</dbReference>
<protein>
    <recommendedName>
        <fullName evidence="13">Peptide hydrolase</fullName>
        <ecNumber evidence="13">3.4.-.-</ecNumber>
    </recommendedName>
</protein>
<evidence type="ECO:0000256" key="14">
    <source>
        <dbReference type="SAM" id="MobiDB-lite"/>
    </source>
</evidence>
<evidence type="ECO:0000256" key="7">
    <source>
        <dbReference type="ARBA" id="ARBA00022670"/>
    </source>
</evidence>
<dbReference type="EC" id="3.4.-.-" evidence="13"/>
<comment type="similarity">
    <text evidence="3">Belongs to the peptidase M28 family. M28B subfamily.</text>
</comment>
<evidence type="ECO:0000256" key="12">
    <source>
        <dbReference type="ARBA" id="ARBA00023180"/>
    </source>
</evidence>
<reference evidence="17 18" key="1">
    <citation type="submission" date="2015-03" db="EMBL/GenBank/DDBJ databases">
        <title>RNA-seq based gene annotation and comparative genomics of four Zymoseptoria species reveal species-specific pathogenicity related genes and transposable element activity.</title>
        <authorList>
            <person name="Grandaubert J."/>
            <person name="Bhattacharyya A."/>
            <person name="Stukenbrock E.H."/>
        </authorList>
    </citation>
    <scope>NUCLEOTIDE SEQUENCE [LARGE SCALE GENOMIC DNA]</scope>
    <source>
        <strain evidence="17 18">Zb18110</strain>
    </source>
</reference>
<feature type="chain" id="PRO_5005117106" description="Peptide hydrolase" evidence="13">
    <location>
        <begin position="19"/>
        <end position="552"/>
    </location>
</feature>
<dbReference type="SUPFAM" id="SSF53187">
    <property type="entry name" value="Zn-dependent exopeptidases"/>
    <property type="match status" value="1"/>
</dbReference>
<evidence type="ECO:0000256" key="9">
    <source>
        <dbReference type="ARBA" id="ARBA00022729"/>
    </source>
</evidence>
<keyword evidence="18" id="KW-1185">Reference proteome</keyword>
<dbReference type="PANTHER" id="PTHR12147">
    <property type="entry name" value="METALLOPEPTIDASE M28 FAMILY MEMBER"/>
    <property type="match status" value="1"/>
</dbReference>
<evidence type="ECO:0000259" key="15">
    <source>
        <dbReference type="Pfam" id="PF02225"/>
    </source>
</evidence>
<dbReference type="InterPro" id="IPR045175">
    <property type="entry name" value="M28_fam"/>
</dbReference>
<dbReference type="AlphaFoldDB" id="A0A0F4GK13"/>
<evidence type="ECO:0000256" key="5">
    <source>
        <dbReference type="ARBA" id="ARBA00022438"/>
    </source>
</evidence>
<keyword evidence="11 13" id="KW-0862">Zinc</keyword>
<dbReference type="Pfam" id="PF02225">
    <property type="entry name" value="PA"/>
    <property type="match status" value="1"/>
</dbReference>
<dbReference type="InterPro" id="IPR007484">
    <property type="entry name" value="Peptidase_M28"/>
</dbReference>
<dbReference type="GO" id="GO:0008235">
    <property type="term" value="F:metalloexopeptidase activity"/>
    <property type="evidence" value="ECO:0007669"/>
    <property type="project" value="InterPro"/>
</dbReference>
<dbReference type="Gene3D" id="3.50.30.30">
    <property type="match status" value="1"/>
</dbReference>
<keyword evidence="9 13" id="KW-0732">Signal</keyword>
<evidence type="ECO:0000256" key="8">
    <source>
        <dbReference type="ARBA" id="ARBA00022723"/>
    </source>
</evidence>
<feature type="compositionally biased region" description="Basic residues" evidence="14">
    <location>
        <begin position="522"/>
        <end position="533"/>
    </location>
</feature>
<feature type="compositionally biased region" description="Pro residues" evidence="14">
    <location>
        <begin position="56"/>
        <end position="72"/>
    </location>
</feature>
<dbReference type="PANTHER" id="PTHR12147:SF26">
    <property type="entry name" value="PEPTIDASE M28 DOMAIN-CONTAINING PROTEIN"/>
    <property type="match status" value="1"/>
</dbReference>
<dbReference type="GO" id="GO:0004177">
    <property type="term" value="F:aminopeptidase activity"/>
    <property type="evidence" value="ECO:0007669"/>
    <property type="project" value="UniProtKB-KW"/>
</dbReference>
<evidence type="ECO:0000256" key="1">
    <source>
        <dbReference type="ARBA" id="ARBA00001947"/>
    </source>
</evidence>
<evidence type="ECO:0000256" key="13">
    <source>
        <dbReference type="RuleBase" id="RU361240"/>
    </source>
</evidence>
<feature type="region of interest" description="Disordered" evidence="14">
    <location>
        <begin position="34"/>
        <end position="76"/>
    </location>
</feature>
<feature type="signal peptide" evidence="13">
    <location>
        <begin position="1"/>
        <end position="18"/>
    </location>
</feature>
<evidence type="ECO:0000256" key="10">
    <source>
        <dbReference type="ARBA" id="ARBA00022801"/>
    </source>
</evidence>
<evidence type="ECO:0000259" key="16">
    <source>
        <dbReference type="Pfam" id="PF04389"/>
    </source>
</evidence>
<dbReference type="CDD" id="cd03876">
    <property type="entry name" value="M28_SGAP_like"/>
    <property type="match status" value="1"/>
</dbReference>
<dbReference type="EMBL" id="LAFY01000460">
    <property type="protein sequence ID" value="KJX97736.1"/>
    <property type="molecule type" value="Genomic_DNA"/>
</dbReference>
<dbReference type="STRING" id="1047168.A0A0F4GK13"/>
<gene>
    <name evidence="17" type="ORF">TI39_contig468g00017</name>
</gene>
<dbReference type="CDD" id="cd02130">
    <property type="entry name" value="PA_ScAPY_like"/>
    <property type="match status" value="1"/>
</dbReference>
<dbReference type="Gene3D" id="3.40.630.10">
    <property type="entry name" value="Zn peptidases"/>
    <property type="match status" value="1"/>
</dbReference>
<evidence type="ECO:0000313" key="18">
    <source>
        <dbReference type="Proteomes" id="UP000033647"/>
    </source>
</evidence>
<keyword evidence="7 13" id="KW-0645">Protease</keyword>
<evidence type="ECO:0000256" key="11">
    <source>
        <dbReference type="ARBA" id="ARBA00022833"/>
    </source>
</evidence>
<evidence type="ECO:0000256" key="6">
    <source>
        <dbReference type="ARBA" id="ARBA00022525"/>
    </source>
</evidence>
<dbReference type="Pfam" id="PF04389">
    <property type="entry name" value="Peptidase_M28"/>
    <property type="match status" value="1"/>
</dbReference>
<keyword evidence="8 13" id="KW-0479">Metal-binding</keyword>
<dbReference type="FunFam" id="3.40.630.10:FF:000054">
    <property type="entry name" value="Peptide hydrolase"/>
    <property type="match status" value="1"/>
</dbReference>
<keyword evidence="12" id="KW-0325">Glycoprotein</keyword>
<feature type="region of interest" description="Disordered" evidence="14">
    <location>
        <begin position="520"/>
        <end position="539"/>
    </location>
</feature>
<dbReference type="GO" id="GO:0006508">
    <property type="term" value="P:proteolysis"/>
    <property type="evidence" value="ECO:0007669"/>
    <property type="project" value="UniProtKB-KW"/>
</dbReference>
<feature type="domain" description="PA" evidence="15">
    <location>
        <begin position="170"/>
        <end position="258"/>
    </location>
</feature>
<sequence>MVRTSLFAALAAAAIVGATNVDAPIDILEVRQDARIATPPSGPPKGKGPGKGRGPKGPPGYPGGPPKGPPKRPVNSKALQLAIRESELAKKARELERAAYSTSQRNRVFSSEGHTNTLDMITGYLDTVDDYYTYEVQEFQALYSQASGNLTVEGTAYEPTIYQYSTSGEVTGPIVVVNNLGCEAGDYPAEVSGNIALISRGTCPFGDKSALANQAGAAAAIIYNNIAGPVSGGTLGPTNPNGLYVPTVGISQDEGLALVQLATAGEPVGELQVDSVIENRTTYNVIAQTIGGDQNNVLAVGAHSDSVFAGPGINDDGSGTIGILETALQLAKFKTNNAVRFCFWSAEEFGLLGSTYYTQTLSAEEAEKIKLYLNYDMIASPNYVIALYDGDGSAFNLTGPPGSAEAEQFLASYFADLNIPTTETDFDGRSDYGPFLDIGIPAGGIFTGAEELKTVEEAALFGGEAGVAYDVNYHQVGDNYDNLNFEAFTINSKAIAASVAHYSTSFKTLPRRDREYEIKARSAQHSHPHARSLRAKDIHAKHDCGAAPKETI</sequence>
<evidence type="ECO:0000256" key="4">
    <source>
        <dbReference type="ARBA" id="ARBA00005957"/>
    </source>
</evidence>
<keyword evidence="5 17" id="KW-0031">Aminopeptidase</keyword>
<proteinExistence type="inferred from homology"/>
<accession>A0A0F4GK13</accession>
<comment type="cofactor">
    <cofactor evidence="1">
        <name>Zn(2+)</name>
        <dbReference type="ChEBI" id="CHEBI:29105"/>
    </cofactor>
</comment>
<comment type="caution">
    <text evidence="17">The sequence shown here is derived from an EMBL/GenBank/DDBJ whole genome shotgun (WGS) entry which is preliminary data.</text>
</comment>
<dbReference type="OrthoDB" id="10013407at2759"/>
<dbReference type="InterPro" id="IPR041756">
    <property type="entry name" value="M28_SGAP-like"/>
</dbReference>
<keyword evidence="6" id="KW-0964">Secreted</keyword>
<dbReference type="InterPro" id="IPR003137">
    <property type="entry name" value="PA_domain"/>
</dbReference>
<comment type="subcellular location">
    <subcellularLocation>
        <location evidence="2">Secreted</location>
    </subcellularLocation>
</comment>
<evidence type="ECO:0000256" key="3">
    <source>
        <dbReference type="ARBA" id="ARBA00005634"/>
    </source>
</evidence>
<feature type="domain" description="Peptidase M28" evidence="16">
    <location>
        <begin position="284"/>
        <end position="497"/>
    </location>
</feature>
<evidence type="ECO:0000256" key="2">
    <source>
        <dbReference type="ARBA" id="ARBA00004613"/>
    </source>
</evidence>
<dbReference type="GO" id="GO:0046872">
    <property type="term" value="F:metal ion binding"/>
    <property type="evidence" value="ECO:0007669"/>
    <property type="project" value="UniProtKB-KW"/>
</dbReference>
<comment type="similarity">
    <text evidence="4">Belongs to the peptidase M28 family. M28A subfamily.</text>
</comment>
<dbReference type="Proteomes" id="UP000033647">
    <property type="component" value="Unassembled WGS sequence"/>
</dbReference>
<name>A0A0F4GK13_9PEZI</name>